<dbReference type="InterPro" id="IPR006135">
    <property type="entry name" value="T3SS_substrate_exporter"/>
</dbReference>
<reference evidence="1 2" key="1">
    <citation type="submission" date="2016-11" db="EMBL/GenBank/DDBJ databases">
        <authorList>
            <person name="Varghese N."/>
            <person name="Submissions S."/>
        </authorList>
    </citation>
    <scope>NUCLEOTIDE SEQUENCE [LARGE SCALE GENOMIC DNA]</scope>
    <source>
        <strain evidence="1 2">DSM 20664</strain>
    </source>
</reference>
<keyword evidence="1" id="KW-0969">Cilium</keyword>
<dbReference type="Proteomes" id="UP000185093">
    <property type="component" value="Unassembled WGS sequence"/>
</dbReference>
<dbReference type="InterPro" id="IPR029025">
    <property type="entry name" value="T3SS_substrate_exporter_C"/>
</dbReference>
<comment type="caution">
    <text evidence="1">The sequence shown here is derived from an EMBL/GenBank/DDBJ whole genome shotgun (WGS) entry which is preliminary data.</text>
</comment>
<dbReference type="EMBL" id="FSQZ01000001">
    <property type="protein sequence ID" value="SIN66120.1"/>
    <property type="molecule type" value="Genomic_DNA"/>
</dbReference>
<evidence type="ECO:0000313" key="2">
    <source>
        <dbReference type="Proteomes" id="UP000185093"/>
    </source>
</evidence>
<name>A0ABY1JCJ3_9BACT</name>
<dbReference type="RefSeq" id="WP_074199393.1">
    <property type="nucleotide sequence ID" value="NZ_FSQZ01000001.1"/>
</dbReference>
<accession>A0ABY1JCJ3</accession>
<dbReference type="PANTHER" id="PTHR30531">
    <property type="entry name" value="FLAGELLAR BIOSYNTHETIC PROTEIN FLHB"/>
    <property type="match status" value="1"/>
</dbReference>
<evidence type="ECO:0000313" key="1">
    <source>
        <dbReference type="EMBL" id="SIN66120.1"/>
    </source>
</evidence>
<keyword evidence="2" id="KW-1185">Reference proteome</keyword>
<dbReference type="Pfam" id="PF01312">
    <property type="entry name" value="Bac_export_2"/>
    <property type="match status" value="1"/>
</dbReference>
<protein>
    <submittedName>
        <fullName evidence="1">Flagellar biosynthesis protein</fullName>
    </submittedName>
</protein>
<organism evidence="1 2">
    <name type="scientific">Acetomicrobium flavidum</name>
    <dbReference type="NCBI Taxonomy" id="49896"/>
    <lineage>
        <taxon>Bacteria</taxon>
        <taxon>Thermotogati</taxon>
        <taxon>Synergistota</taxon>
        <taxon>Synergistia</taxon>
        <taxon>Synergistales</taxon>
        <taxon>Acetomicrobiaceae</taxon>
        <taxon>Acetomicrobium</taxon>
    </lineage>
</organism>
<dbReference type="PANTHER" id="PTHR30531:SF12">
    <property type="entry name" value="FLAGELLAR BIOSYNTHETIC PROTEIN FLHB"/>
    <property type="match status" value="1"/>
</dbReference>
<gene>
    <name evidence="1" type="ORF">SAMN05444368_0861</name>
</gene>
<sequence length="102" mass="10962">MMEDKRNKEIRKAAALRYDRKIDDAPKVVASGRGVIAEKILDEAKKAGIPIVEDPTLVAVLLGVGLGEEIPEEAYLAVARILVFLHNVDMGRRGGADGGNVP</sequence>
<keyword evidence="1" id="KW-0966">Cell projection</keyword>
<dbReference type="SUPFAM" id="SSF160544">
    <property type="entry name" value="EscU C-terminal domain-like"/>
    <property type="match status" value="1"/>
</dbReference>
<proteinExistence type="predicted"/>
<keyword evidence="1" id="KW-0282">Flagellum</keyword>
<dbReference type="Gene3D" id="3.40.1690.10">
    <property type="entry name" value="secretion proteins EscU"/>
    <property type="match status" value="1"/>
</dbReference>